<dbReference type="Proteomes" id="UP001630127">
    <property type="component" value="Unassembled WGS sequence"/>
</dbReference>
<keyword evidence="2" id="KW-1185">Reference proteome</keyword>
<proteinExistence type="predicted"/>
<dbReference type="EMBL" id="JBJUIK010000001">
    <property type="protein sequence ID" value="KAL3537898.1"/>
    <property type="molecule type" value="Genomic_DNA"/>
</dbReference>
<accession>A0ABD3B3J6</accession>
<dbReference type="AlphaFoldDB" id="A0ABD3B3J6"/>
<evidence type="ECO:0000313" key="2">
    <source>
        <dbReference type="Proteomes" id="UP001630127"/>
    </source>
</evidence>
<protein>
    <submittedName>
        <fullName evidence="1">Uncharacterized protein</fullName>
    </submittedName>
</protein>
<comment type="caution">
    <text evidence="1">The sequence shown here is derived from an EMBL/GenBank/DDBJ whole genome shotgun (WGS) entry which is preliminary data.</text>
</comment>
<reference evidence="1 2" key="1">
    <citation type="submission" date="2024-11" db="EMBL/GenBank/DDBJ databases">
        <title>A near-complete genome assembly of Cinchona calisaya.</title>
        <authorList>
            <person name="Lian D.C."/>
            <person name="Zhao X.W."/>
            <person name="Wei L."/>
        </authorList>
    </citation>
    <scope>NUCLEOTIDE SEQUENCE [LARGE SCALE GENOMIC DNA]</scope>
    <source>
        <tissue evidence="1">Nenye</tissue>
    </source>
</reference>
<organism evidence="1 2">
    <name type="scientific">Cinchona calisaya</name>
    <dbReference type="NCBI Taxonomy" id="153742"/>
    <lineage>
        <taxon>Eukaryota</taxon>
        <taxon>Viridiplantae</taxon>
        <taxon>Streptophyta</taxon>
        <taxon>Embryophyta</taxon>
        <taxon>Tracheophyta</taxon>
        <taxon>Spermatophyta</taxon>
        <taxon>Magnoliopsida</taxon>
        <taxon>eudicotyledons</taxon>
        <taxon>Gunneridae</taxon>
        <taxon>Pentapetalae</taxon>
        <taxon>asterids</taxon>
        <taxon>lamiids</taxon>
        <taxon>Gentianales</taxon>
        <taxon>Rubiaceae</taxon>
        <taxon>Cinchonoideae</taxon>
        <taxon>Cinchoneae</taxon>
        <taxon>Cinchona</taxon>
    </lineage>
</organism>
<evidence type="ECO:0000313" key="1">
    <source>
        <dbReference type="EMBL" id="KAL3537898.1"/>
    </source>
</evidence>
<sequence>MMSRYWKPGLHPLLGQTTYNSFSWKIMLAARDIAEEQMVFVVRGGPNSLSFDNWNGNSALILEANHSIQDLSLRQVWRDNSWDFSTIQKDFSAFLSVFGLHVHLAY</sequence>
<gene>
    <name evidence="1" type="ORF">ACH5RR_001264</name>
</gene>
<name>A0ABD3B3J6_9GENT</name>